<name>A0A4Y2B408_ARAVE</name>
<keyword evidence="2" id="KW-1185">Reference proteome</keyword>
<dbReference type="Proteomes" id="UP000499080">
    <property type="component" value="Unassembled WGS sequence"/>
</dbReference>
<gene>
    <name evidence="1" type="ORF">AVEN_89097_1</name>
</gene>
<comment type="caution">
    <text evidence="1">The sequence shown here is derived from an EMBL/GenBank/DDBJ whole genome shotgun (WGS) entry which is preliminary data.</text>
</comment>
<evidence type="ECO:0000313" key="1">
    <source>
        <dbReference type="EMBL" id="GBL86045.1"/>
    </source>
</evidence>
<proteinExistence type="predicted"/>
<dbReference type="AlphaFoldDB" id="A0A4Y2B408"/>
<protein>
    <submittedName>
        <fullName evidence="1">Uncharacterized protein</fullName>
    </submittedName>
</protein>
<evidence type="ECO:0000313" key="2">
    <source>
        <dbReference type="Proteomes" id="UP000499080"/>
    </source>
</evidence>
<dbReference type="OrthoDB" id="6437556at2759"/>
<dbReference type="EMBL" id="BGPR01000046">
    <property type="protein sequence ID" value="GBL86045.1"/>
    <property type="molecule type" value="Genomic_DNA"/>
</dbReference>
<sequence length="113" mass="13348">MRKQMHLLSLPQVKIKYTLNLFRQKLKLGIEAWYYLILNGMKDGVIFANGSWTKKFFKEAKFNRLYSDFYYNQVLTSHGVFGANQARLFGKERGYPCGEQLETIERILLKCKI</sequence>
<accession>A0A4Y2B408</accession>
<reference evidence="1 2" key="1">
    <citation type="journal article" date="2019" name="Sci. Rep.">
        <title>Orb-weaving spider Araneus ventricosus genome elucidates the spidroin gene catalogue.</title>
        <authorList>
            <person name="Kono N."/>
            <person name="Nakamura H."/>
            <person name="Ohtoshi R."/>
            <person name="Moran D.A.P."/>
            <person name="Shinohara A."/>
            <person name="Yoshida Y."/>
            <person name="Fujiwara M."/>
            <person name="Mori M."/>
            <person name="Tomita M."/>
            <person name="Arakawa K."/>
        </authorList>
    </citation>
    <scope>NUCLEOTIDE SEQUENCE [LARGE SCALE GENOMIC DNA]</scope>
</reference>
<organism evidence="1 2">
    <name type="scientific">Araneus ventricosus</name>
    <name type="common">Orbweaver spider</name>
    <name type="synonym">Epeira ventricosa</name>
    <dbReference type="NCBI Taxonomy" id="182803"/>
    <lineage>
        <taxon>Eukaryota</taxon>
        <taxon>Metazoa</taxon>
        <taxon>Ecdysozoa</taxon>
        <taxon>Arthropoda</taxon>
        <taxon>Chelicerata</taxon>
        <taxon>Arachnida</taxon>
        <taxon>Araneae</taxon>
        <taxon>Araneomorphae</taxon>
        <taxon>Entelegynae</taxon>
        <taxon>Araneoidea</taxon>
        <taxon>Araneidae</taxon>
        <taxon>Araneus</taxon>
    </lineage>
</organism>